<dbReference type="PANTHER" id="PTHR14969">
    <property type="entry name" value="SPHINGOSINE-1-PHOSPHATE PHOSPHOHYDROLASE"/>
    <property type="match status" value="1"/>
</dbReference>
<keyword evidence="4" id="KW-1185">Reference proteome</keyword>
<dbReference type="Gene3D" id="1.20.144.10">
    <property type="entry name" value="Phosphatidic acid phosphatase type 2/haloperoxidase"/>
    <property type="match status" value="2"/>
</dbReference>
<evidence type="ECO:0000256" key="1">
    <source>
        <dbReference type="SAM" id="Phobius"/>
    </source>
</evidence>
<dbReference type="EMBL" id="BMHT01000006">
    <property type="protein sequence ID" value="GGF19510.1"/>
    <property type="molecule type" value="Genomic_DNA"/>
</dbReference>
<name>A0ABQ1UKG4_9BACT</name>
<feature type="transmembrane region" description="Helical" evidence="1">
    <location>
        <begin position="12"/>
        <end position="30"/>
    </location>
</feature>
<feature type="transmembrane region" description="Helical" evidence="1">
    <location>
        <begin position="97"/>
        <end position="119"/>
    </location>
</feature>
<proteinExistence type="predicted"/>
<gene>
    <name evidence="3" type="ORF">GCM10011383_33880</name>
</gene>
<dbReference type="Proteomes" id="UP000632273">
    <property type="component" value="Unassembled WGS sequence"/>
</dbReference>
<keyword evidence="1" id="KW-0812">Transmembrane</keyword>
<protein>
    <submittedName>
        <fullName evidence="3">Phosphatase PAP2 family protein</fullName>
    </submittedName>
</protein>
<keyword evidence="1" id="KW-1133">Transmembrane helix</keyword>
<keyword evidence="1" id="KW-0472">Membrane</keyword>
<dbReference type="SMART" id="SM00014">
    <property type="entry name" value="acidPPc"/>
    <property type="match status" value="1"/>
</dbReference>
<sequence length="233" mass="26038">MKLYFPPERQQLAYFILGCCALCPVALWGVDKPLALWLHEEAQGLRPFFEGMTDAVDKVYTTLFYSADLGGVPIGFVALLGLFLLGRFLLKVPSAGVFLLVGLVLLNSGVATNLLKIYFQRPRPDSFLLHGMTGAGFWQATTRDYSFPSSHATLYFSLLLPVAWQFPKYRWPLLALPALITVGRLVLELHFLGDALASIGLVGLLTLLFSRLPVITPRTPFRLRRSFRKDFTA</sequence>
<accession>A0ABQ1UKG4</accession>
<dbReference type="InterPro" id="IPR036938">
    <property type="entry name" value="PAP2/HPO_sf"/>
</dbReference>
<feature type="transmembrane region" description="Helical" evidence="1">
    <location>
        <begin position="195"/>
        <end position="215"/>
    </location>
</feature>
<comment type="caution">
    <text evidence="3">The sequence shown here is derived from an EMBL/GenBank/DDBJ whole genome shotgun (WGS) entry which is preliminary data.</text>
</comment>
<dbReference type="InterPro" id="IPR000326">
    <property type="entry name" value="PAP2/HPO"/>
</dbReference>
<dbReference type="Pfam" id="PF01569">
    <property type="entry name" value="PAP2"/>
    <property type="match status" value="1"/>
</dbReference>
<dbReference type="SUPFAM" id="SSF48317">
    <property type="entry name" value="Acid phosphatase/Vanadium-dependent haloperoxidase"/>
    <property type="match status" value="1"/>
</dbReference>
<dbReference type="PANTHER" id="PTHR14969:SF13">
    <property type="entry name" value="AT30094P"/>
    <property type="match status" value="1"/>
</dbReference>
<feature type="transmembrane region" description="Helical" evidence="1">
    <location>
        <begin position="63"/>
        <end position="85"/>
    </location>
</feature>
<organism evidence="3 4">
    <name type="scientific">Hymenobacter cavernae</name>
    <dbReference type="NCBI Taxonomy" id="2044852"/>
    <lineage>
        <taxon>Bacteria</taxon>
        <taxon>Pseudomonadati</taxon>
        <taxon>Bacteroidota</taxon>
        <taxon>Cytophagia</taxon>
        <taxon>Cytophagales</taxon>
        <taxon>Hymenobacteraceae</taxon>
        <taxon>Hymenobacter</taxon>
    </lineage>
</organism>
<reference evidence="4" key="1">
    <citation type="journal article" date="2019" name="Int. J. Syst. Evol. Microbiol.">
        <title>The Global Catalogue of Microorganisms (GCM) 10K type strain sequencing project: providing services to taxonomists for standard genome sequencing and annotation.</title>
        <authorList>
            <consortium name="The Broad Institute Genomics Platform"/>
            <consortium name="The Broad Institute Genome Sequencing Center for Infectious Disease"/>
            <person name="Wu L."/>
            <person name="Ma J."/>
        </authorList>
    </citation>
    <scope>NUCLEOTIDE SEQUENCE [LARGE SCALE GENOMIC DNA]</scope>
    <source>
        <strain evidence="4">CGMCC 1.15197</strain>
    </source>
</reference>
<dbReference type="RefSeq" id="WP_188815217.1">
    <property type="nucleotide sequence ID" value="NZ_BMHT01000006.1"/>
</dbReference>
<evidence type="ECO:0000259" key="2">
    <source>
        <dbReference type="SMART" id="SM00014"/>
    </source>
</evidence>
<evidence type="ECO:0000313" key="3">
    <source>
        <dbReference type="EMBL" id="GGF19510.1"/>
    </source>
</evidence>
<evidence type="ECO:0000313" key="4">
    <source>
        <dbReference type="Proteomes" id="UP000632273"/>
    </source>
</evidence>
<feature type="domain" description="Phosphatidic acid phosphatase type 2/haloperoxidase" evidence="2">
    <location>
        <begin position="98"/>
        <end position="210"/>
    </location>
</feature>